<dbReference type="OrthoDB" id="10545444at2759"/>
<protein>
    <submittedName>
        <fullName evidence="1">Uncharacterized protein</fullName>
    </submittedName>
</protein>
<reference evidence="1" key="1">
    <citation type="submission" date="2021-01" db="EMBL/GenBank/DDBJ databases">
        <authorList>
            <consortium name="Genoscope - CEA"/>
            <person name="William W."/>
        </authorList>
    </citation>
    <scope>NUCLEOTIDE SEQUENCE</scope>
</reference>
<evidence type="ECO:0000313" key="2">
    <source>
        <dbReference type="Proteomes" id="UP000692954"/>
    </source>
</evidence>
<name>A0A8S1MXZ4_9CILI</name>
<comment type="caution">
    <text evidence="1">The sequence shown here is derived from an EMBL/GenBank/DDBJ whole genome shotgun (WGS) entry which is preliminary data.</text>
</comment>
<gene>
    <name evidence="1" type="ORF">PSON_ATCC_30995.1.T0460262</name>
</gene>
<dbReference type="Proteomes" id="UP000692954">
    <property type="component" value="Unassembled WGS sequence"/>
</dbReference>
<dbReference type="EMBL" id="CAJJDN010000046">
    <property type="protein sequence ID" value="CAD8084419.1"/>
    <property type="molecule type" value="Genomic_DNA"/>
</dbReference>
<dbReference type="AlphaFoldDB" id="A0A8S1MXZ4"/>
<evidence type="ECO:0000313" key="1">
    <source>
        <dbReference type="EMBL" id="CAD8084419.1"/>
    </source>
</evidence>
<sequence>MAKIAYPLAKPVEVLQAVICAILVLHQGNLVVTGIGCRSECARDYIIARSDYIFVKDRRIKSNISYFESTTFSNHTPFQFVQDSVNKMLSITFSSNNYVESLIFSERMSLQFTNTQSLKFIRLRITFYIQEFLTDNEIQILLDDYIQGEIIKATTFNKVTKIKSSSTNCSNYD</sequence>
<proteinExistence type="predicted"/>
<organism evidence="1 2">
    <name type="scientific">Paramecium sonneborni</name>
    <dbReference type="NCBI Taxonomy" id="65129"/>
    <lineage>
        <taxon>Eukaryota</taxon>
        <taxon>Sar</taxon>
        <taxon>Alveolata</taxon>
        <taxon>Ciliophora</taxon>
        <taxon>Intramacronucleata</taxon>
        <taxon>Oligohymenophorea</taxon>
        <taxon>Peniculida</taxon>
        <taxon>Parameciidae</taxon>
        <taxon>Paramecium</taxon>
    </lineage>
</organism>
<keyword evidence="2" id="KW-1185">Reference proteome</keyword>
<accession>A0A8S1MXZ4</accession>